<dbReference type="RefSeq" id="WP_074238235.1">
    <property type="nucleotide sequence ID" value="NZ_FSRA01000001.1"/>
</dbReference>
<evidence type="ECO:0000313" key="8">
    <source>
        <dbReference type="EMBL" id="SIN73919.1"/>
    </source>
</evidence>
<evidence type="ECO:0000313" key="9">
    <source>
        <dbReference type="Proteomes" id="UP000185003"/>
    </source>
</evidence>
<comment type="subcellular location">
    <subcellularLocation>
        <location evidence="1">Membrane</location>
        <topology evidence="1">Multi-pass membrane protein</topology>
    </subcellularLocation>
</comment>
<evidence type="ECO:0000256" key="6">
    <source>
        <dbReference type="SAM" id="Phobius"/>
    </source>
</evidence>
<dbReference type="SUPFAM" id="SSF103473">
    <property type="entry name" value="MFS general substrate transporter"/>
    <property type="match status" value="1"/>
</dbReference>
<feature type="transmembrane region" description="Helical" evidence="6">
    <location>
        <begin position="267"/>
        <end position="285"/>
    </location>
</feature>
<dbReference type="EMBL" id="FSRA01000001">
    <property type="protein sequence ID" value="SIN73919.1"/>
    <property type="molecule type" value="Genomic_DNA"/>
</dbReference>
<feature type="transmembrane region" description="Helical" evidence="6">
    <location>
        <begin position="136"/>
        <end position="155"/>
    </location>
</feature>
<feature type="transmembrane region" description="Helical" evidence="6">
    <location>
        <begin position="236"/>
        <end position="255"/>
    </location>
</feature>
<gene>
    <name evidence="8" type="ORF">SAMN04488055_1056</name>
</gene>
<dbReference type="Proteomes" id="UP000185003">
    <property type="component" value="Unassembled WGS sequence"/>
</dbReference>
<dbReference type="GO" id="GO:0016020">
    <property type="term" value="C:membrane"/>
    <property type="evidence" value="ECO:0007669"/>
    <property type="project" value="UniProtKB-SubCell"/>
</dbReference>
<evidence type="ECO:0000256" key="2">
    <source>
        <dbReference type="ARBA" id="ARBA00022692"/>
    </source>
</evidence>
<feature type="transmembrane region" description="Helical" evidence="6">
    <location>
        <begin position="291"/>
        <end position="313"/>
    </location>
</feature>
<evidence type="ECO:0000256" key="1">
    <source>
        <dbReference type="ARBA" id="ARBA00004141"/>
    </source>
</evidence>
<feature type="transmembrane region" description="Helical" evidence="6">
    <location>
        <begin position="72"/>
        <end position="91"/>
    </location>
</feature>
<evidence type="ECO:0000256" key="4">
    <source>
        <dbReference type="ARBA" id="ARBA00023136"/>
    </source>
</evidence>
<dbReference type="InterPro" id="IPR020846">
    <property type="entry name" value="MFS_dom"/>
</dbReference>
<dbReference type="PANTHER" id="PTHR23514:SF13">
    <property type="entry name" value="INNER MEMBRANE PROTEIN YBJJ"/>
    <property type="match status" value="1"/>
</dbReference>
<protein>
    <submittedName>
        <fullName evidence="8">Predicted arabinose efflux permease, MFS family</fullName>
    </submittedName>
</protein>
<evidence type="ECO:0000259" key="7">
    <source>
        <dbReference type="PROSITE" id="PS50850"/>
    </source>
</evidence>
<dbReference type="CDD" id="cd17393">
    <property type="entry name" value="MFS_MosC_like"/>
    <property type="match status" value="1"/>
</dbReference>
<keyword evidence="4 6" id="KW-0472">Membrane</keyword>
<keyword evidence="3 6" id="KW-1133">Transmembrane helix</keyword>
<organism evidence="8 9">
    <name type="scientific">Chitinophaga niabensis</name>
    <dbReference type="NCBI Taxonomy" id="536979"/>
    <lineage>
        <taxon>Bacteria</taxon>
        <taxon>Pseudomonadati</taxon>
        <taxon>Bacteroidota</taxon>
        <taxon>Chitinophagia</taxon>
        <taxon>Chitinophagales</taxon>
        <taxon>Chitinophagaceae</taxon>
        <taxon>Chitinophaga</taxon>
    </lineage>
</organism>
<dbReference type="Pfam" id="PF07690">
    <property type="entry name" value="MFS_1"/>
    <property type="match status" value="1"/>
</dbReference>
<feature type="domain" description="Major facilitator superfamily (MFS) profile" evidence="7">
    <location>
        <begin position="7"/>
        <end position="375"/>
    </location>
</feature>
<dbReference type="PANTHER" id="PTHR23514">
    <property type="entry name" value="BYPASS OF STOP CODON PROTEIN 6"/>
    <property type="match status" value="1"/>
</dbReference>
<name>A0A1N6DT08_9BACT</name>
<feature type="transmembrane region" description="Helical" evidence="6">
    <location>
        <begin position="352"/>
        <end position="372"/>
    </location>
</feature>
<evidence type="ECO:0000256" key="5">
    <source>
        <dbReference type="SAM" id="MobiDB-lite"/>
    </source>
</evidence>
<evidence type="ECO:0000256" key="3">
    <source>
        <dbReference type="ARBA" id="ARBA00022989"/>
    </source>
</evidence>
<dbReference type="InterPro" id="IPR036259">
    <property type="entry name" value="MFS_trans_sf"/>
</dbReference>
<feature type="transmembrane region" description="Helical" evidence="6">
    <location>
        <begin position="325"/>
        <end position="346"/>
    </location>
</feature>
<reference evidence="8 9" key="1">
    <citation type="submission" date="2016-11" db="EMBL/GenBank/DDBJ databases">
        <authorList>
            <person name="Jaros S."/>
            <person name="Januszkiewicz K."/>
            <person name="Wedrychowicz H."/>
        </authorList>
    </citation>
    <scope>NUCLEOTIDE SEQUENCE [LARGE SCALE GENOMIC DNA]</scope>
    <source>
        <strain evidence="8 9">DSM 24787</strain>
    </source>
</reference>
<dbReference type="AlphaFoldDB" id="A0A1N6DT08"/>
<dbReference type="InterPro" id="IPR011701">
    <property type="entry name" value="MFS"/>
</dbReference>
<feature type="compositionally biased region" description="Basic and acidic residues" evidence="5">
    <location>
        <begin position="393"/>
        <end position="404"/>
    </location>
</feature>
<accession>A0A1N6DT08</accession>
<feature type="region of interest" description="Disordered" evidence="5">
    <location>
        <begin position="379"/>
        <end position="404"/>
    </location>
</feature>
<keyword evidence="9" id="KW-1185">Reference proteome</keyword>
<dbReference type="Gene3D" id="1.20.1250.20">
    <property type="entry name" value="MFS general substrate transporter like domains"/>
    <property type="match status" value="1"/>
</dbReference>
<keyword evidence="2 6" id="KW-0812">Transmembrane</keyword>
<dbReference type="InterPro" id="IPR051788">
    <property type="entry name" value="MFS_Transporter"/>
</dbReference>
<feature type="transmembrane region" description="Helical" evidence="6">
    <location>
        <begin position="161"/>
        <end position="180"/>
    </location>
</feature>
<dbReference type="STRING" id="536979.SAMN04488055_1056"/>
<dbReference type="PROSITE" id="PS50850">
    <property type="entry name" value="MFS"/>
    <property type="match status" value="1"/>
</dbReference>
<sequence>MDSPKRARIAITLFFFLSGFGFSSWASRIPDIQHRLQLNNAALGVVLFSLPLGLLCTMPVTGVLLQRYSSSRIMFIGALAFNGMLSILGFVTSVWQLVIGLFCFGASRNLLNISMNAQSVGVQALYQKSIITTFHGVWSLASFCGAGLGGAMVYFRVGTAWHFLMVGILMVILGFIAYPGSLKQPPATSGRGRFALPDRGLLKYGLICFAVMSCEGTMIDWSAIYFKEAVKASEEMVTAGFVVYMAAMATGRFCGDKLLHKIGIVSMIKYSGLLIFSGLLLAALMPHPISAGIGFMMTGVGVSCVVPLVFSMAGKSTTMANGPAIAAVSTIGYLGFLLIPPVFGFMAEAAGLRWTFAMMALFGLVITALIIISSSSRSSASQKTPLPASPAHHPAEDHPVPDLQ</sequence>
<dbReference type="OrthoDB" id="9809599at2"/>
<dbReference type="GO" id="GO:0022857">
    <property type="term" value="F:transmembrane transporter activity"/>
    <property type="evidence" value="ECO:0007669"/>
    <property type="project" value="InterPro"/>
</dbReference>
<feature type="transmembrane region" description="Helical" evidence="6">
    <location>
        <begin position="42"/>
        <end position="65"/>
    </location>
</feature>
<proteinExistence type="predicted"/>